<sequence>MIESPSFVYKILSDPPPVPLASSQPLITPLDVQSGFMHLSTATQVPKTLARFYGTAERVFIVQIPFAGTFREGCKWEESSTGELFAHLYGDVGKPDDQEWVVREVQRAVDLDWAQALLSATWLEF</sequence>
<dbReference type="OrthoDB" id="3335358at2759"/>
<gene>
    <name evidence="1" type="ORF">EXIGLDRAFT_728915</name>
</gene>
<dbReference type="STRING" id="1314781.A0A165LN57"/>
<evidence type="ECO:0008006" key="3">
    <source>
        <dbReference type="Google" id="ProtNLM"/>
    </source>
</evidence>
<organism evidence="1 2">
    <name type="scientific">Exidia glandulosa HHB12029</name>
    <dbReference type="NCBI Taxonomy" id="1314781"/>
    <lineage>
        <taxon>Eukaryota</taxon>
        <taxon>Fungi</taxon>
        <taxon>Dikarya</taxon>
        <taxon>Basidiomycota</taxon>
        <taxon>Agaricomycotina</taxon>
        <taxon>Agaricomycetes</taxon>
        <taxon>Auriculariales</taxon>
        <taxon>Exidiaceae</taxon>
        <taxon>Exidia</taxon>
    </lineage>
</organism>
<dbReference type="InterPro" id="IPR009297">
    <property type="entry name" value="DUF952"/>
</dbReference>
<accession>A0A165LN57</accession>
<dbReference type="AlphaFoldDB" id="A0A165LN57"/>
<dbReference type="Pfam" id="PF06108">
    <property type="entry name" value="DUF952"/>
    <property type="match status" value="1"/>
</dbReference>
<name>A0A165LN57_EXIGL</name>
<protein>
    <recommendedName>
        <fullName evidence="3">DUF952 domain-containing protein</fullName>
    </recommendedName>
</protein>
<evidence type="ECO:0000313" key="2">
    <source>
        <dbReference type="Proteomes" id="UP000077266"/>
    </source>
</evidence>
<evidence type="ECO:0000313" key="1">
    <source>
        <dbReference type="EMBL" id="KZV98084.1"/>
    </source>
</evidence>
<dbReference type="PANTHER" id="PTHR34129">
    <property type="entry name" value="BLR1139 PROTEIN"/>
    <property type="match status" value="1"/>
</dbReference>
<dbReference type="EMBL" id="KV425922">
    <property type="protein sequence ID" value="KZV98084.1"/>
    <property type="molecule type" value="Genomic_DNA"/>
</dbReference>
<dbReference type="InParanoid" id="A0A165LN57"/>
<dbReference type="Gene3D" id="3.20.170.20">
    <property type="entry name" value="Protein of unknown function DUF952"/>
    <property type="match status" value="1"/>
</dbReference>
<reference evidence="1 2" key="1">
    <citation type="journal article" date="2016" name="Mol. Biol. Evol.">
        <title>Comparative Genomics of Early-Diverging Mushroom-Forming Fungi Provides Insights into the Origins of Lignocellulose Decay Capabilities.</title>
        <authorList>
            <person name="Nagy L.G."/>
            <person name="Riley R."/>
            <person name="Tritt A."/>
            <person name="Adam C."/>
            <person name="Daum C."/>
            <person name="Floudas D."/>
            <person name="Sun H."/>
            <person name="Yadav J.S."/>
            <person name="Pangilinan J."/>
            <person name="Larsson K.H."/>
            <person name="Matsuura K."/>
            <person name="Barry K."/>
            <person name="Labutti K."/>
            <person name="Kuo R."/>
            <person name="Ohm R.A."/>
            <person name="Bhattacharya S.S."/>
            <person name="Shirouzu T."/>
            <person name="Yoshinaga Y."/>
            <person name="Martin F.M."/>
            <person name="Grigoriev I.V."/>
            <person name="Hibbett D.S."/>
        </authorList>
    </citation>
    <scope>NUCLEOTIDE SEQUENCE [LARGE SCALE GENOMIC DNA]</scope>
    <source>
        <strain evidence="1 2">HHB12029</strain>
    </source>
</reference>
<dbReference type="PANTHER" id="PTHR34129:SF1">
    <property type="entry name" value="DUF952 DOMAIN-CONTAINING PROTEIN"/>
    <property type="match status" value="1"/>
</dbReference>
<proteinExistence type="predicted"/>
<dbReference type="Proteomes" id="UP000077266">
    <property type="component" value="Unassembled WGS sequence"/>
</dbReference>
<keyword evidence="2" id="KW-1185">Reference proteome</keyword>
<dbReference type="SUPFAM" id="SSF56399">
    <property type="entry name" value="ADP-ribosylation"/>
    <property type="match status" value="1"/>
</dbReference>